<sequence length="104" mass="11505">MTAASRIQPPLSLHLVHAAVSTTANPSRCCHHHHCKSTFITSEQQRKREPPPPRASLNNADNPREPEPTRARFTSHNPATVPRTYSERASITTVPEASLSPDLH</sequence>
<keyword evidence="3" id="KW-1185">Reference proteome</keyword>
<name>A0A4D6M6X4_VIGUN</name>
<evidence type="ECO:0000313" key="2">
    <source>
        <dbReference type="EMBL" id="QCD96278.1"/>
    </source>
</evidence>
<accession>A0A4D6M6X4</accession>
<dbReference type="AlphaFoldDB" id="A0A4D6M6X4"/>
<organism evidence="2 3">
    <name type="scientific">Vigna unguiculata</name>
    <name type="common">Cowpea</name>
    <dbReference type="NCBI Taxonomy" id="3917"/>
    <lineage>
        <taxon>Eukaryota</taxon>
        <taxon>Viridiplantae</taxon>
        <taxon>Streptophyta</taxon>
        <taxon>Embryophyta</taxon>
        <taxon>Tracheophyta</taxon>
        <taxon>Spermatophyta</taxon>
        <taxon>Magnoliopsida</taxon>
        <taxon>eudicotyledons</taxon>
        <taxon>Gunneridae</taxon>
        <taxon>Pentapetalae</taxon>
        <taxon>rosids</taxon>
        <taxon>fabids</taxon>
        <taxon>Fabales</taxon>
        <taxon>Fabaceae</taxon>
        <taxon>Papilionoideae</taxon>
        <taxon>50 kb inversion clade</taxon>
        <taxon>NPAAA clade</taxon>
        <taxon>indigoferoid/millettioid clade</taxon>
        <taxon>Phaseoleae</taxon>
        <taxon>Vigna</taxon>
    </lineage>
</organism>
<evidence type="ECO:0000313" key="3">
    <source>
        <dbReference type="Proteomes" id="UP000501690"/>
    </source>
</evidence>
<evidence type="ECO:0000256" key="1">
    <source>
        <dbReference type="SAM" id="MobiDB-lite"/>
    </source>
</evidence>
<reference evidence="2 3" key="1">
    <citation type="submission" date="2019-04" db="EMBL/GenBank/DDBJ databases">
        <title>An improved genome assembly and genetic linkage map for asparagus bean, Vigna unguiculata ssp. sesquipedialis.</title>
        <authorList>
            <person name="Xia Q."/>
            <person name="Zhang R."/>
            <person name="Dong Y."/>
        </authorList>
    </citation>
    <scope>NUCLEOTIDE SEQUENCE [LARGE SCALE GENOMIC DNA]</scope>
    <source>
        <tissue evidence="2">Leaf</tissue>
    </source>
</reference>
<dbReference type="EMBL" id="CP039350">
    <property type="protein sequence ID" value="QCD96278.1"/>
    <property type="molecule type" value="Genomic_DNA"/>
</dbReference>
<protein>
    <submittedName>
        <fullName evidence="2">Uncharacterized protein</fullName>
    </submittedName>
</protein>
<dbReference type="Proteomes" id="UP000501690">
    <property type="component" value="Linkage Group LG6"/>
</dbReference>
<proteinExistence type="predicted"/>
<gene>
    <name evidence="2" type="ORF">DEO72_LG6g980</name>
</gene>
<feature type="region of interest" description="Disordered" evidence="1">
    <location>
        <begin position="37"/>
        <end position="104"/>
    </location>
</feature>